<reference evidence="2" key="1">
    <citation type="submission" date="2016-12" db="EMBL/GenBank/DDBJ databases">
        <title>The genomes of Aspergillus section Nigri reveals drivers in fungal speciation.</title>
        <authorList>
            <consortium name="DOE Joint Genome Institute"/>
            <person name="Vesth T.C."/>
            <person name="Nybo J."/>
            <person name="Theobald S."/>
            <person name="Brandl J."/>
            <person name="Frisvad J.C."/>
            <person name="Nielsen K.F."/>
            <person name="Lyhne E.K."/>
            <person name="Kogle M.E."/>
            <person name="Kuo A."/>
            <person name="Riley R."/>
            <person name="Clum A."/>
            <person name="Nolan M."/>
            <person name="Lipzen A."/>
            <person name="Salamov A."/>
            <person name="Henrissat B."/>
            <person name="Wiebenga A."/>
            <person name="De Vries R.P."/>
            <person name="Grigoriev I.V."/>
            <person name="Mortensen U.H."/>
            <person name="Andersen M.R."/>
            <person name="Baker S.E."/>
        </authorList>
    </citation>
    <scope>NUCLEOTIDE SEQUENCE [LARGE SCALE GENOMIC DNA]</scope>
    <source>
        <strain evidence="2">CBS 115656</strain>
    </source>
</reference>
<evidence type="ECO:0000256" key="1">
    <source>
        <dbReference type="SAM" id="SignalP"/>
    </source>
</evidence>
<feature type="signal peptide" evidence="1">
    <location>
        <begin position="1"/>
        <end position="18"/>
    </location>
</feature>
<dbReference type="AlphaFoldDB" id="A0A318YKM6"/>
<proteinExistence type="predicted"/>
<dbReference type="EMBL" id="KZ821459">
    <property type="protein sequence ID" value="PYH34397.1"/>
    <property type="molecule type" value="Genomic_DNA"/>
</dbReference>
<protein>
    <submittedName>
        <fullName evidence="2">Uncharacterized protein</fullName>
    </submittedName>
</protein>
<keyword evidence="3" id="KW-1185">Reference proteome</keyword>
<keyword evidence="1" id="KW-0732">Signal</keyword>
<evidence type="ECO:0000313" key="2">
    <source>
        <dbReference type="EMBL" id="PYH34397.1"/>
    </source>
</evidence>
<dbReference type="Proteomes" id="UP000247647">
    <property type="component" value="Unassembled WGS sequence"/>
</dbReference>
<organism evidence="2 3">
    <name type="scientific">Aspergillus neoniger (strain CBS 115656)</name>
    <dbReference type="NCBI Taxonomy" id="1448310"/>
    <lineage>
        <taxon>Eukaryota</taxon>
        <taxon>Fungi</taxon>
        <taxon>Dikarya</taxon>
        <taxon>Ascomycota</taxon>
        <taxon>Pezizomycotina</taxon>
        <taxon>Eurotiomycetes</taxon>
        <taxon>Eurotiomycetidae</taxon>
        <taxon>Eurotiales</taxon>
        <taxon>Aspergillaceae</taxon>
        <taxon>Aspergillus</taxon>
        <taxon>Aspergillus subgen. Circumdati</taxon>
    </lineage>
</organism>
<feature type="chain" id="PRO_5016300174" evidence="1">
    <location>
        <begin position="19"/>
        <end position="87"/>
    </location>
</feature>
<name>A0A318YKM6_ASPNB</name>
<evidence type="ECO:0000313" key="3">
    <source>
        <dbReference type="Proteomes" id="UP000247647"/>
    </source>
</evidence>
<gene>
    <name evidence="2" type="ORF">BO87DRAFT_425656</name>
</gene>
<sequence>MKFLTILSTALFVAFVAANPANEDMAKRQLRGTAIFLAQGGLTNVPRHRESVLLGPASPFHVAQINSTERLATAGLTSQMNALNQHN</sequence>
<accession>A0A318YKM6</accession>
<dbReference type="GeneID" id="37129774"/>
<dbReference type="RefSeq" id="XP_025479875.1">
    <property type="nucleotide sequence ID" value="XM_025627318.1"/>
</dbReference>